<dbReference type="EMBL" id="CP022347">
    <property type="protein sequence ID" value="ASQ30090.1"/>
    <property type="molecule type" value="Genomic_DNA"/>
</dbReference>
<sequence length="183" mass="20431">MLLGFSWFDIVILALTFLIAIRGIINGFIRELFGLIGIVGGVIIASRYFSVLGEFINTHIYHISNEDLLKFVAFISMVIIIWVFCLFLAAIFSKLIKLSGLGFLNRLLGFLFSGAKIFLIFSILVFCINKISFLSASIKPMVQDSKVFASLEKFGAFIMNDERVQDGIEAVEKGISEVNQSIQ</sequence>
<dbReference type="InterPro" id="IPR003825">
    <property type="entry name" value="Colicin-V_CvpA"/>
</dbReference>
<keyword evidence="7" id="KW-1185">Reference proteome</keyword>
<feature type="transmembrane region" description="Helical" evidence="5">
    <location>
        <begin position="71"/>
        <end position="92"/>
    </location>
</feature>
<gene>
    <name evidence="6" type="ORF">CAV_0423</name>
</gene>
<evidence type="ECO:0000256" key="5">
    <source>
        <dbReference type="SAM" id="Phobius"/>
    </source>
</evidence>
<keyword evidence="2 5" id="KW-0812">Transmembrane</keyword>
<reference evidence="6 7" key="1">
    <citation type="submission" date="2017-07" db="EMBL/GenBank/DDBJ databases">
        <title>Analysis of two Campylobacter avium genomes and identification of a novel hippuricase gene.</title>
        <authorList>
            <person name="Miller W.G."/>
            <person name="Chapman M.H."/>
            <person name="Yee E."/>
            <person name="Revez J."/>
            <person name="Bono J.L."/>
            <person name="Rossi M."/>
        </authorList>
    </citation>
    <scope>NUCLEOTIDE SEQUENCE [LARGE SCALE GENOMIC DNA]</scope>
    <source>
        <strain evidence="6 7">LMG 24591</strain>
    </source>
</reference>
<evidence type="ECO:0000256" key="1">
    <source>
        <dbReference type="ARBA" id="ARBA00004141"/>
    </source>
</evidence>
<dbReference type="PANTHER" id="PTHR37306:SF1">
    <property type="entry name" value="COLICIN V PRODUCTION PROTEIN"/>
    <property type="match status" value="1"/>
</dbReference>
<dbReference type="RefSeq" id="WP_094324875.1">
    <property type="nucleotide sequence ID" value="NZ_CP022347.1"/>
</dbReference>
<keyword evidence="4 5" id="KW-0472">Membrane</keyword>
<name>A0A222MWU2_9BACT</name>
<feature type="transmembrane region" description="Helical" evidence="5">
    <location>
        <begin position="32"/>
        <end position="51"/>
    </location>
</feature>
<proteinExistence type="predicted"/>
<dbReference type="Pfam" id="PF02674">
    <property type="entry name" value="Colicin_V"/>
    <property type="match status" value="1"/>
</dbReference>
<evidence type="ECO:0000256" key="2">
    <source>
        <dbReference type="ARBA" id="ARBA00022692"/>
    </source>
</evidence>
<dbReference type="GO" id="GO:0009403">
    <property type="term" value="P:toxin biosynthetic process"/>
    <property type="evidence" value="ECO:0007669"/>
    <property type="project" value="InterPro"/>
</dbReference>
<accession>A0A222MWU2</accession>
<protein>
    <submittedName>
        <fullName evidence="6">Putative membrane protein, CvpA family</fullName>
    </submittedName>
</protein>
<dbReference type="Proteomes" id="UP000201169">
    <property type="component" value="Chromosome"/>
</dbReference>
<evidence type="ECO:0000256" key="4">
    <source>
        <dbReference type="ARBA" id="ARBA00023136"/>
    </source>
</evidence>
<evidence type="ECO:0000313" key="7">
    <source>
        <dbReference type="Proteomes" id="UP000201169"/>
    </source>
</evidence>
<feature type="transmembrane region" description="Helical" evidence="5">
    <location>
        <begin position="6"/>
        <end position="25"/>
    </location>
</feature>
<keyword evidence="3 5" id="KW-1133">Transmembrane helix</keyword>
<dbReference type="GO" id="GO:0016020">
    <property type="term" value="C:membrane"/>
    <property type="evidence" value="ECO:0007669"/>
    <property type="project" value="UniProtKB-SubCell"/>
</dbReference>
<evidence type="ECO:0000313" key="6">
    <source>
        <dbReference type="EMBL" id="ASQ30090.1"/>
    </source>
</evidence>
<dbReference type="PANTHER" id="PTHR37306">
    <property type="entry name" value="COLICIN V PRODUCTION PROTEIN"/>
    <property type="match status" value="1"/>
</dbReference>
<feature type="transmembrane region" description="Helical" evidence="5">
    <location>
        <begin position="104"/>
        <end position="126"/>
    </location>
</feature>
<comment type="subcellular location">
    <subcellularLocation>
        <location evidence="1">Membrane</location>
        <topology evidence="1">Multi-pass membrane protein</topology>
    </subcellularLocation>
</comment>
<dbReference type="AlphaFoldDB" id="A0A222MWU2"/>
<organism evidence="6 7">
    <name type="scientific">Campylobacter avium LMG 24591</name>
    <dbReference type="NCBI Taxonomy" id="522484"/>
    <lineage>
        <taxon>Bacteria</taxon>
        <taxon>Pseudomonadati</taxon>
        <taxon>Campylobacterota</taxon>
        <taxon>Epsilonproteobacteria</taxon>
        <taxon>Campylobacterales</taxon>
        <taxon>Campylobacteraceae</taxon>
        <taxon>Campylobacter</taxon>
    </lineage>
</organism>
<dbReference type="OrthoDB" id="5334123at2"/>
<evidence type="ECO:0000256" key="3">
    <source>
        <dbReference type="ARBA" id="ARBA00022989"/>
    </source>
</evidence>
<dbReference type="KEGG" id="cavi:CAV_0423"/>